<proteinExistence type="predicted"/>
<dbReference type="AlphaFoldDB" id="A0A1D8USS5"/>
<dbReference type="KEGG" id="kba:A0U89_05625"/>
<evidence type="ECO:0000313" key="2">
    <source>
        <dbReference type="Proteomes" id="UP000179145"/>
    </source>
</evidence>
<keyword evidence="2" id="KW-1185">Reference proteome</keyword>
<organism evidence="1 2">
    <name type="scientific">Kozakia baliensis</name>
    <dbReference type="NCBI Taxonomy" id="153496"/>
    <lineage>
        <taxon>Bacteria</taxon>
        <taxon>Pseudomonadati</taxon>
        <taxon>Pseudomonadota</taxon>
        <taxon>Alphaproteobacteria</taxon>
        <taxon>Acetobacterales</taxon>
        <taxon>Acetobacteraceae</taxon>
        <taxon>Kozakia</taxon>
    </lineage>
</organism>
<protein>
    <submittedName>
        <fullName evidence="1">Uncharacterized protein</fullName>
    </submittedName>
</protein>
<reference evidence="1 2" key="1">
    <citation type="journal article" date="2016" name="Microb. Cell Fact.">
        <title>Dissection of exopolysaccharide biosynthesis in Kozakia baliensis.</title>
        <authorList>
            <person name="Brandt J.U."/>
            <person name="Jakob F."/>
            <person name="Behr J."/>
            <person name="Geissler A.J."/>
            <person name="Vogel R.F."/>
        </authorList>
    </citation>
    <scope>NUCLEOTIDE SEQUENCE [LARGE SCALE GENOMIC DNA]</scope>
    <source>
        <strain evidence="1 2">DSM 14400</strain>
    </source>
</reference>
<evidence type="ECO:0000313" key="1">
    <source>
        <dbReference type="EMBL" id="AOX16694.1"/>
    </source>
</evidence>
<dbReference type="STRING" id="153496.A0U89_05625"/>
<accession>A0A1D8USS5</accession>
<gene>
    <name evidence="1" type="ORF">A0U89_05625</name>
</gene>
<name>A0A1D8USS5_9PROT</name>
<dbReference type="EMBL" id="CP014674">
    <property type="protein sequence ID" value="AOX16694.1"/>
    <property type="molecule type" value="Genomic_DNA"/>
</dbReference>
<dbReference type="Proteomes" id="UP000179145">
    <property type="component" value="Chromosome"/>
</dbReference>
<sequence length="84" mass="9084">MKMDESKAIISSDTPAPGVEEIYAGLLGLSRVLTLEHRILRQQLSIVPGDSEEGRTLEGLVALGSLVDQRLAQLLALCRDVGRL</sequence>